<protein>
    <submittedName>
        <fullName evidence="4">Type VI secretion system protein TssA</fullName>
    </submittedName>
</protein>
<evidence type="ECO:0000259" key="3">
    <source>
        <dbReference type="Pfam" id="PF06812"/>
    </source>
</evidence>
<dbReference type="Pfam" id="PF06812">
    <property type="entry name" value="ImpA_N"/>
    <property type="match status" value="1"/>
</dbReference>
<organism evidence="4 5">
    <name type="scientific">Roseateles rivi</name>
    <dbReference type="NCBI Taxonomy" id="3299028"/>
    <lineage>
        <taxon>Bacteria</taxon>
        <taxon>Pseudomonadati</taxon>
        <taxon>Pseudomonadota</taxon>
        <taxon>Betaproteobacteria</taxon>
        <taxon>Burkholderiales</taxon>
        <taxon>Sphaerotilaceae</taxon>
        <taxon>Roseateles</taxon>
    </lineage>
</organism>
<dbReference type="Proteomes" id="UP001606099">
    <property type="component" value="Unassembled WGS sequence"/>
</dbReference>
<dbReference type="PANTHER" id="PTHR37951:SF1">
    <property type="entry name" value="TYPE VI SECRETION SYSTEM COMPONENT TSSA1"/>
    <property type="match status" value="1"/>
</dbReference>
<dbReference type="EMBL" id="JBIGHZ010000001">
    <property type="protein sequence ID" value="MFG6447093.1"/>
    <property type="molecule type" value="Genomic_DNA"/>
</dbReference>
<feature type="region of interest" description="Disordered" evidence="2">
    <location>
        <begin position="243"/>
        <end position="263"/>
    </location>
</feature>
<evidence type="ECO:0000256" key="2">
    <source>
        <dbReference type="SAM" id="MobiDB-lite"/>
    </source>
</evidence>
<gene>
    <name evidence="4" type="primary">tssA</name>
    <name evidence="4" type="ORF">ACG0Z6_02420</name>
</gene>
<keyword evidence="5" id="KW-1185">Reference proteome</keyword>
<dbReference type="RefSeq" id="WP_394458466.1">
    <property type="nucleotide sequence ID" value="NZ_JBIGHZ010000001.1"/>
</dbReference>
<evidence type="ECO:0000256" key="1">
    <source>
        <dbReference type="SAM" id="Coils"/>
    </source>
</evidence>
<proteinExistence type="predicted"/>
<evidence type="ECO:0000313" key="4">
    <source>
        <dbReference type="EMBL" id="MFG6447093.1"/>
    </source>
</evidence>
<accession>A0ABW7FS39</accession>
<dbReference type="NCBIfam" id="TIGR03363">
    <property type="entry name" value="VI_chp_8"/>
    <property type="match status" value="1"/>
</dbReference>
<name>A0ABW7FS39_9BURK</name>
<feature type="coiled-coil region" evidence="1">
    <location>
        <begin position="192"/>
        <end position="219"/>
    </location>
</feature>
<dbReference type="PANTHER" id="PTHR37951">
    <property type="entry name" value="CYTOPLASMIC PROTEIN-RELATED"/>
    <property type="match status" value="1"/>
</dbReference>
<comment type="caution">
    <text evidence="4">The sequence shown here is derived from an EMBL/GenBank/DDBJ whole genome shotgun (WGS) entry which is preliminary data.</text>
</comment>
<feature type="domain" description="ImpA N-terminal" evidence="3">
    <location>
        <begin position="10"/>
        <end position="130"/>
    </location>
</feature>
<keyword evidence="1" id="KW-0175">Coiled coil</keyword>
<reference evidence="4 5" key="1">
    <citation type="submission" date="2024-08" db="EMBL/GenBank/DDBJ databases">
        <authorList>
            <person name="Lu H."/>
        </authorList>
    </citation>
    <scope>NUCLEOTIDE SEQUENCE [LARGE SCALE GENOMIC DNA]</scope>
    <source>
        <strain evidence="4 5">BYS180W</strain>
    </source>
</reference>
<sequence length="346" mass="38264">MSTIDMLQRPLDGDTPCGLDMSFSPEFDRMREMRRQDDPTLDQGEWVTEIKRADWPGLLQLCQTLLSTRSKDLRIAGWYAEAATRVHGYGGLASGLRLYAGLVRNYWDQVHPLPEEGDPELRIGSVNWLLTQLQVWAQDVPLLRSAENTYTLKQIDSIRQKSGAARDHGDEQAQALLDALAKAQQATPVAEVIQALAHVREAQEALAELQTDVDHHLGQDGPGFVAARECLGDVLHSLERLQRDMGGTPEPSADSDSAPEAERAQLPAAGMGVAPTSRAQALEQLRLVAAYFRRTEPHSPVAYLAERAAKWGDMPLHQWLRAVTKDSNTLSQIEELLGVPEPESGR</sequence>
<dbReference type="InterPro" id="IPR010657">
    <property type="entry name" value="ImpA_N"/>
</dbReference>
<dbReference type="InterPro" id="IPR017740">
    <property type="entry name" value="TssA-like"/>
</dbReference>
<evidence type="ECO:0000313" key="5">
    <source>
        <dbReference type="Proteomes" id="UP001606099"/>
    </source>
</evidence>